<keyword evidence="4" id="KW-0408">Iron</keyword>
<feature type="domain" description="B12-binding" evidence="6">
    <location>
        <begin position="3"/>
        <end position="146"/>
    </location>
</feature>
<dbReference type="AlphaFoldDB" id="A0A3A4NLA7"/>
<gene>
    <name evidence="8" type="ORF">C4520_13700</name>
</gene>
<dbReference type="SUPFAM" id="SSF102114">
    <property type="entry name" value="Radical SAM enzymes"/>
    <property type="match status" value="1"/>
</dbReference>
<dbReference type="PROSITE" id="PS51918">
    <property type="entry name" value="RADICAL_SAM"/>
    <property type="match status" value="1"/>
</dbReference>
<proteinExistence type="predicted"/>
<dbReference type="GO" id="GO:0051539">
    <property type="term" value="F:4 iron, 4 sulfur cluster binding"/>
    <property type="evidence" value="ECO:0007669"/>
    <property type="project" value="UniProtKB-KW"/>
</dbReference>
<dbReference type="EMBL" id="QZKU01000095">
    <property type="protein sequence ID" value="RJP18926.1"/>
    <property type="molecule type" value="Genomic_DNA"/>
</dbReference>
<dbReference type="Pfam" id="PF02310">
    <property type="entry name" value="B12-binding"/>
    <property type="match status" value="1"/>
</dbReference>
<dbReference type="InterPro" id="IPR058240">
    <property type="entry name" value="rSAM_sf"/>
</dbReference>
<accession>A0A3A4NLA7</accession>
<dbReference type="InterPro" id="IPR023404">
    <property type="entry name" value="rSAM_horseshoe"/>
</dbReference>
<dbReference type="PANTHER" id="PTHR43409">
    <property type="entry name" value="ANAEROBIC MAGNESIUM-PROTOPORPHYRIN IX MONOMETHYL ESTER CYCLASE-RELATED"/>
    <property type="match status" value="1"/>
</dbReference>
<dbReference type="Proteomes" id="UP000265882">
    <property type="component" value="Unassembled WGS sequence"/>
</dbReference>
<dbReference type="InterPro" id="IPR006158">
    <property type="entry name" value="Cobalamin-bd"/>
</dbReference>
<dbReference type="InterPro" id="IPR007197">
    <property type="entry name" value="rSAM"/>
</dbReference>
<dbReference type="GO" id="GO:0005829">
    <property type="term" value="C:cytosol"/>
    <property type="evidence" value="ECO:0007669"/>
    <property type="project" value="TreeGrafter"/>
</dbReference>
<dbReference type="SFLD" id="SFLDG01082">
    <property type="entry name" value="B12-binding_domain_containing"/>
    <property type="match status" value="1"/>
</dbReference>
<evidence type="ECO:0000256" key="4">
    <source>
        <dbReference type="ARBA" id="ARBA00023004"/>
    </source>
</evidence>
<dbReference type="PANTHER" id="PTHR43409:SF16">
    <property type="entry name" value="SLR0320 PROTEIN"/>
    <property type="match status" value="1"/>
</dbReference>
<dbReference type="InterPro" id="IPR051198">
    <property type="entry name" value="BchE-like"/>
</dbReference>
<dbReference type="Gene3D" id="3.40.50.280">
    <property type="entry name" value="Cobalamin-binding domain"/>
    <property type="match status" value="1"/>
</dbReference>
<protein>
    <submittedName>
        <fullName evidence="8">Radical SAM protein</fullName>
    </submittedName>
</protein>
<evidence type="ECO:0000259" key="7">
    <source>
        <dbReference type="PROSITE" id="PS51918"/>
    </source>
</evidence>
<dbReference type="GO" id="GO:0003824">
    <property type="term" value="F:catalytic activity"/>
    <property type="evidence" value="ECO:0007669"/>
    <property type="project" value="InterPro"/>
</dbReference>
<dbReference type="Gene3D" id="3.80.30.20">
    <property type="entry name" value="tm_1862 like domain"/>
    <property type="match status" value="1"/>
</dbReference>
<dbReference type="InterPro" id="IPR034466">
    <property type="entry name" value="Methyltransferase_Class_B"/>
</dbReference>
<dbReference type="GO" id="GO:0031419">
    <property type="term" value="F:cobalamin binding"/>
    <property type="evidence" value="ECO:0007669"/>
    <property type="project" value="InterPro"/>
</dbReference>
<dbReference type="SFLD" id="SFLDG01123">
    <property type="entry name" value="methyltransferase_(Class_B)"/>
    <property type="match status" value="1"/>
</dbReference>
<dbReference type="CDD" id="cd01335">
    <property type="entry name" value="Radical_SAM"/>
    <property type="match status" value="1"/>
</dbReference>
<name>A0A3A4NLA7_ABYX5</name>
<comment type="caution">
    <text evidence="8">The sequence shown here is derived from an EMBL/GenBank/DDBJ whole genome shotgun (WGS) entry which is preliminary data.</text>
</comment>
<dbReference type="GO" id="GO:0046872">
    <property type="term" value="F:metal ion binding"/>
    <property type="evidence" value="ECO:0007669"/>
    <property type="project" value="UniProtKB-KW"/>
</dbReference>
<keyword evidence="3" id="KW-0479">Metal-binding</keyword>
<dbReference type="InterPro" id="IPR006638">
    <property type="entry name" value="Elp3/MiaA/NifB-like_rSAM"/>
</dbReference>
<evidence type="ECO:0000313" key="9">
    <source>
        <dbReference type="Proteomes" id="UP000265882"/>
    </source>
</evidence>
<evidence type="ECO:0000259" key="6">
    <source>
        <dbReference type="PROSITE" id="PS51332"/>
    </source>
</evidence>
<sequence length="479" mass="52640">MSENKILLINPNLMKPPVAPIAIDYLASALQAAGFSIDFLDLAFEDDIDTALRRAAENDFLYIGITIRNVDDSYFATRDFCLARIRPIIERLRQLSDAPLVLGGVGYSIFPAAALEYLGADYGIRGDGEAPAIALGQALLKGNSTSEIAGLVWRQDGNIRQNPPAPIDLNSVDLTQRETVDNKRYFREGGMVGFESKRGCSGSCSYCADPQAKGTNCRLRPPDEVARELAGLADRGITCFHTCDSEFNIPRSHAADVCRAMIRAGLDEKMRWYAYMNPAFFDKELALLMKRTGCAGINFGADHSNALLLKALGRAHSADSLLDAARLCREQDIECMFDLLLGSPGETPDTLREAIDFMKNTPASCIGASLGVRLYPHTPLADKLLRLPEPQRAGIHGLDGDERNLLRPVYYVSPFLGDDPYALLADVVGGDDRFFVASPQREGNDYNYNNNSVLSDAIRSGESGAFWNILRRMKQKNKP</sequence>
<reference evidence="8 9" key="1">
    <citation type="journal article" date="2017" name="ISME J.">
        <title>Energy and carbon metabolisms in a deep terrestrial subsurface fluid microbial community.</title>
        <authorList>
            <person name="Momper L."/>
            <person name="Jungbluth S.P."/>
            <person name="Lee M.D."/>
            <person name="Amend J.P."/>
        </authorList>
    </citation>
    <scope>NUCLEOTIDE SEQUENCE [LARGE SCALE GENOMIC DNA]</scope>
    <source>
        <strain evidence="8">SURF_5</strain>
    </source>
</reference>
<dbReference type="Pfam" id="PF04055">
    <property type="entry name" value="Radical_SAM"/>
    <property type="match status" value="1"/>
</dbReference>
<dbReference type="SFLD" id="SFLDS00029">
    <property type="entry name" value="Radical_SAM"/>
    <property type="match status" value="1"/>
</dbReference>
<evidence type="ECO:0000256" key="5">
    <source>
        <dbReference type="ARBA" id="ARBA00023014"/>
    </source>
</evidence>
<comment type="cofactor">
    <cofactor evidence="1">
        <name>[4Fe-4S] cluster</name>
        <dbReference type="ChEBI" id="CHEBI:49883"/>
    </cofactor>
</comment>
<feature type="domain" description="Radical SAM core" evidence="7">
    <location>
        <begin position="186"/>
        <end position="416"/>
    </location>
</feature>
<dbReference type="SMART" id="SM00729">
    <property type="entry name" value="Elp3"/>
    <property type="match status" value="1"/>
</dbReference>
<organism evidence="8 9">
    <name type="scientific">Abyssobacteria bacterium (strain SURF_5)</name>
    <dbReference type="NCBI Taxonomy" id="2093360"/>
    <lineage>
        <taxon>Bacteria</taxon>
        <taxon>Pseudomonadati</taxon>
        <taxon>Candidatus Hydrogenedentota</taxon>
        <taxon>Candidatus Abyssobacteria</taxon>
    </lineage>
</organism>
<keyword evidence="5" id="KW-0411">Iron-sulfur</keyword>
<evidence type="ECO:0000256" key="1">
    <source>
        <dbReference type="ARBA" id="ARBA00001966"/>
    </source>
</evidence>
<evidence type="ECO:0000313" key="8">
    <source>
        <dbReference type="EMBL" id="RJP18926.1"/>
    </source>
</evidence>
<keyword evidence="2" id="KW-0949">S-adenosyl-L-methionine</keyword>
<evidence type="ECO:0000256" key="2">
    <source>
        <dbReference type="ARBA" id="ARBA00022691"/>
    </source>
</evidence>
<evidence type="ECO:0000256" key="3">
    <source>
        <dbReference type="ARBA" id="ARBA00022723"/>
    </source>
</evidence>
<dbReference type="PROSITE" id="PS51332">
    <property type="entry name" value="B12_BINDING"/>
    <property type="match status" value="1"/>
</dbReference>